<comment type="caution">
    <text evidence="3">The sequence shown here is derived from an EMBL/GenBank/DDBJ whole genome shotgun (WGS) entry which is preliminary data.</text>
</comment>
<accession>A0A4Y8WNC4</accession>
<keyword evidence="1" id="KW-0802">TPR repeat</keyword>
<dbReference type="AlphaFoldDB" id="A0A4Y8WNC4"/>
<dbReference type="Proteomes" id="UP000297225">
    <property type="component" value="Unassembled WGS sequence"/>
</dbReference>
<dbReference type="SMART" id="SM00028">
    <property type="entry name" value="TPR"/>
    <property type="match status" value="1"/>
</dbReference>
<organism evidence="3 4">
    <name type="scientific">Porphyromonas levii</name>
    <dbReference type="NCBI Taxonomy" id="28114"/>
    <lineage>
        <taxon>Bacteria</taxon>
        <taxon>Pseudomonadati</taxon>
        <taxon>Bacteroidota</taxon>
        <taxon>Bacteroidia</taxon>
        <taxon>Bacteroidales</taxon>
        <taxon>Porphyromonadaceae</taxon>
        <taxon>Porphyromonas</taxon>
    </lineage>
</organism>
<dbReference type="SUPFAM" id="SSF103088">
    <property type="entry name" value="OmpA-like"/>
    <property type="match status" value="1"/>
</dbReference>
<dbReference type="Gene3D" id="1.25.40.10">
    <property type="entry name" value="Tetratricopeptide repeat domain"/>
    <property type="match status" value="1"/>
</dbReference>
<sequence length="453" mass="50545">NQIKVEDVHVARNGEYVTLNMNICLDDLKMRSNDVLLLSPALRMPGAREVVKMFPPVQVAGRTRSIVLDRMADSGIAREWQVDPKMDFMRKNGSKQSITYSQRMPFESYMSEAELVFVEVVHGCADCFVHEDAKVLLTPFVKEPVFVLSYITPEVEPVKVRADRHTATFNFVVAKHDLIRDYKNNAAEFARVDKVVSEVVKNKDLTITEFSIEGYASPEGDFESNRALAGRRANAFAEYLVSAHGVQKSQFRVADHGEDWKGLEQAVSKSSLSTKSQVLDVIATTSNPDARDAKLRAIDDSKTYNELLKVYYPPLRRTEYVIAYKVRPFSVDEAREVIKTNPKLLSLNEMYLVAKSYSAESKEFKEVFDIAARLYPNEPVAIINASAADIEGGNYQAAIDRLSKLSNNAAAFNNMGVAYAKLGDTARAIDCFNKAVAAGDTVKAAQNLKQLVE</sequence>
<gene>
    <name evidence="3" type="ORF">E4P47_08095</name>
</gene>
<dbReference type="InterPro" id="IPR036737">
    <property type="entry name" value="OmpA-like_sf"/>
</dbReference>
<feature type="repeat" description="TPR" evidence="1">
    <location>
        <begin position="409"/>
        <end position="442"/>
    </location>
</feature>
<reference evidence="3 4" key="1">
    <citation type="submission" date="2019-03" db="EMBL/GenBank/DDBJ databases">
        <title>Porphyromonas levii Isolated from the Uterus of Dairy Cows.</title>
        <authorList>
            <person name="Francis A.M."/>
        </authorList>
    </citation>
    <scope>NUCLEOTIDE SEQUENCE [LARGE SCALE GENOMIC DNA]</scope>
    <source>
        <strain evidence="3 4">AF5678</strain>
    </source>
</reference>
<evidence type="ECO:0000313" key="4">
    <source>
        <dbReference type="Proteomes" id="UP000297225"/>
    </source>
</evidence>
<dbReference type="Pfam" id="PF00515">
    <property type="entry name" value="TPR_1"/>
    <property type="match status" value="1"/>
</dbReference>
<dbReference type="Gene3D" id="3.30.1330.60">
    <property type="entry name" value="OmpA-like domain"/>
    <property type="match status" value="1"/>
</dbReference>
<evidence type="ECO:0000256" key="1">
    <source>
        <dbReference type="PROSITE-ProRule" id="PRU00339"/>
    </source>
</evidence>
<dbReference type="InterPro" id="IPR019734">
    <property type="entry name" value="TPR_rpt"/>
</dbReference>
<evidence type="ECO:0000259" key="2">
    <source>
        <dbReference type="Pfam" id="PF00691"/>
    </source>
</evidence>
<keyword evidence="4" id="KW-1185">Reference proteome</keyword>
<dbReference type="Pfam" id="PF00691">
    <property type="entry name" value="OmpA"/>
    <property type="match status" value="1"/>
</dbReference>
<dbReference type="InterPro" id="IPR006665">
    <property type="entry name" value="OmpA-like"/>
</dbReference>
<feature type="non-terminal residue" evidence="3">
    <location>
        <position position="1"/>
    </location>
</feature>
<dbReference type="InterPro" id="IPR011990">
    <property type="entry name" value="TPR-like_helical_dom_sf"/>
</dbReference>
<dbReference type="EMBL" id="SPNC01000144">
    <property type="protein sequence ID" value="TFH94306.1"/>
    <property type="molecule type" value="Genomic_DNA"/>
</dbReference>
<proteinExistence type="predicted"/>
<protein>
    <submittedName>
        <fullName evidence="3">DUF3868 domain-containing protein</fullName>
    </submittedName>
</protein>
<dbReference type="STRING" id="1122973.GCA_000379925_01138"/>
<dbReference type="RefSeq" id="WP_134852646.1">
    <property type="nucleotide sequence ID" value="NZ_SPNC01000144.1"/>
</dbReference>
<name>A0A4Y8WNC4_9PORP</name>
<dbReference type="SUPFAM" id="SSF48452">
    <property type="entry name" value="TPR-like"/>
    <property type="match status" value="1"/>
</dbReference>
<evidence type="ECO:0000313" key="3">
    <source>
        <dbReference type="EMBL" id="TFH94306.1"/>
    </source>
</evidence>
<dbReference type="PROSITE" id="PS50005">
    <property type="entry name" value="TPR"/>
    <property type="match status" value="1"/>
</dbReference>
<feature type="domain" description="OmpA-like" evidence="2">
    <location>
        <begin position="192"/>
        <end position="258"/>
    </location>
</feature>